<comment type="similarity">
    <text evidence="1 5">Belongs to the peptidase S8 family.</text>
</comment>
<dbReference type="Gene3D" id="3.40.50.200">
    <property type="entry name" value="Peptidase S8/S53 domain"/>
    <property type="match status" value="2"/>
</dbReference>
<feature type="active site" description="Charge relay system" evidence="5">
    <location>
        <position position="285"/>
    </location>
</feature>
<evidence type="ECO:0000259" key="8">
    <source>
        <dbReference type="Pfam" id="PF00082"/>
    </source>
</evidence>
<dbReference type="InterPro" id="IPR022398">
    <property type="entry name" value="Peptidase_S8_His-AS"/>
</dbReference>
<dbReference type="PROSITE" id="PS00137">
    <property type="entry name" value="SUBTILASE_HIS"/>
    <property type="match status" value="1"/>
</dbReference>
<dbReference type="PANTHER" id="PTHR43399">
    <property type="entry name" value="SUBTILISIN-RELATED"/>
    <property type="match status" value="1"/>
</dbReference>
<evidence type="ECO:0000313" key="9">
    <source>
        <dbReference type="EMBL" id="GGC50646.1"/>
    </source>
</evidence>
<dbReference type="PROSITE" id="PS00138">
    <property type="entry name" value="SUBTILASE_SER"/>
    <property type="match status" value="1"/>
</dbReference>
<keyword evidence="4 5" id="KW-0720">Serine protease</keyword>
<dbReference type="AlphaFoldDB" id="A0A916TXC5"/>
<name>A0A916TXC5_9SPHI</name>
<keyword evidence="7" id="KW-0732">Signal</keyword>
<feature type="active site" description="Charge relay system" evidence="5">
    <location>
        <position position="68"/>
    </location>
</feature>
<dbReference type="GO" id="GO:0004252">
    <property type="term" value="F:serine-type endopeptidase activity"/>
    <property type="evidence" value="ECO:0007669"/>
    <property type="project" value="UniProtKB-UniRule"/>
</dbReference>
<sequence>MKHKLLWVLLVCFSINIQAQDKKVKLPANWFNLDVVEDGYFGISTEKAYRELLKDKKAKQQIVVAVIDGGVDINHEDLKGKIWTNKKEIPGNGIDDDGNGYVDDVHGWNFIGSKAGNLVYDNLELVRIYRKLSPKYKSTTSTKALDSLGKEEFALYRKVTAQLGKKYDDADQNYRVLFEINKLLDSVSKVTKKAMPSLEDIEAYKPDDQIEEQVKKIIRKGSRDTGGYPQFYKDVKKAYEGTEITLKYNLNPKYDVRDSLVGDDYANGRDRKYGNNDVMGPRAEHGSHVSGIIAANRNNDFGIKGVADHVLIMPIRVVPEGDERDKDVANGIRYAVDNGARIINMSFGKNFKWDKAVVDEAIQYAEQKGVLLVHAAGNDNLNNDRADVFPTKYYDSEAAAAYNKKVKKPIVDLFTPPERKSPGNNRMPGPDPRLSRTKISLTPPLDTVKFDLPHAKNWIEVGASAYKEGDELKASFSNYGKHTVDVFAPGFMINSTVPGSKYEEFDGTSMAAPVVSGLAALIMSHYPELSAVQVKDVILKSVRKVDRKVKHEDERGTSGRILFSELSITGGIVNAYDALKLAAELK</sequence>
<dbReference type="InterPro" id="IPR023828">
    <property type="entry name" value="Peptidase_S8_Ser-AS"/>
</dbReference>
<gene>
    <name evidence="9" type="ORF">GCM10011387_00010</name>
</gene>
<organism evidence="9 10">
    <name type="scientific">Pedobacter quisquiliarum</name>
    <dbReference type="NCBI Taxonomy" id="1834438"/>
    <lineage>
        <taxon>Bacteria</taxon>
        <taxon>Pseudomonadati</taxon>
        <taxon>Bacteroidota</taxon>
        <taxon>Sphingobacteriia</taxon>
        <taxon>Sphingobacteriales</taxon>
        <taxon>Sphingobacteriaceae</taxon>
        <taxon>Pedobacter</taxon>
    </lineage>
</organism>
<feature type="domain" description="Peptidase S8/S53" evidence="8">
    <location>
        <begin position="60"/>
        <end position="545"/>
    </location>
</feature>
<reference evidence="9" key="1">
    <citation type="journal article" date="2014" name="Int. J. Syst. Evol. Microbiol.">
        <title>Complete genome sequence of Corynebacterium casei LMG S-19264T (=DSM 44701T), isolated from a smear-ripened cheese.</title>
        <authorList>
            <consortium name="US DOE Joint Genome Institute (JGI-PGF)"/>
            <person name="Walter F."/>
            <person name="Albersmeier A."/>
            <person name="Kalinowski J."/>
            <person name="Ruckert C."/>
        </authorList>
    </citation>
    <scope>NUCLEOTIDE SEQUENCE</scope>
    <source>
        <strain evidence="9">CGMCC 1.15343</strain>
    </source>
</reference>
<feature type="region of interest" description="Disordered" evidence="6">
    <location>
        <begin position="414"/>
        <end position="438"/>
    </location>
</feature>
<dbReference type="PANTHER" id="PTHR43399:SF4">
    <property type="entry name" value="CELL WALL-ASSOCIATED PROTEASE"/>
    <property type="match status" value="1"/>
</dbReference>
<dbReference type="PRINTS" id="PR00723">
    <property type="entry name" value="SUBTILISIN"/>
</dbReference>
<dbReference type="Proteomes" id="UP000651668">
    <property type="component" value="Unassembled WGS sequence"/>
</dbReference>
<protein>
    <recommendedName>
        <fullName evidence="8">Peptidase S8/S53 domain-containing protein</fullName>
    </recommendedName>
</protein>
<feature type="active site" description="Charge relay system" evidence="5">
    <location>
        <position position="509"/>
    </location>
</feature>
<dbReference type="InterPro" id="IPR015500">
    <property type="entry name" value="Peptidase_S8_subtilisin-rel"/>
</dbReference>
<evidence type="ECO:0000256" key="5">
    <source>
        <dbReference type="PROSITE-ProRule" id="PRU01240"/>
    </source>
</evidence>
<dbReference type="InterPro" id="IPR034080">
    <property type="entry name" value="Protease_P7-like_dom"/>
</dbReference>
<keyword evidence="10" id="KW-1185">Reference proteome</keyword>
<evidence type="ECO:0000313" key="10">
    <source>
        <dbReference type="Proteomes" id="UP000651668"/>
    </source>
</evidence>
<evidence type="ECO:0000256" key="7">
    <source>
        <dbReference type="SAM" id="SignalP"/>
    </source>
</evidence>
<dbReference type="InterPro" id="IPR036852">
    <property type="entry name" value="Peptidase_S8/S53_dom_sf"/>
</dbReference>
<feature type="chain" id="PRO_5036765663" description="Peptidase S8/S53 domain-containing protein" evidence="7">
    <location>
        <begin position="20"/>
        <end position="586"/>
    </location>
</feature>
<evidence type="ECO:0000256" key="2">
    <source>
        <dbReference type="ARBA" id="ARBA00022670"/>
    </source>
</evidence>
<evidence type="ECO:0000256" key="1">
    <source>
        <dbReference type="ARBA" id="ARBA00011073"/>
    </source>
</evidence>
<keyword evidence="2 5" id="KW-0645">Protease</keyword>
<feature type="signal peptide" evidence="7">
    <location>
        <begin position="1"/>
        <end position="19"/>
    </location>
</feature>
<evidence type="ECO:0000256" key="6">
    <source>
        <dbReference type="SAM" id="MobiDB-lite"/>
    </source>
</evidence>
<dbReference type="Pfam" id="PF00082">
    <property type="entry name" value="Peptidase_S8"/>
    <property type="match status" value="1"/>
</dbReference>
<dbReference type="RefSeq" id="WP_188624770.1">
    <property type="nucleotide sequence ID" value="NZ_BMIL01000001.1"/>
</dbReference>
<comment type="caution">
    <text evidence="9">The sequence shown here is derived from an EMBL/GenBank/DDBJ whole genome shotgun (WGS) entry which is preliminary data.</text>
</comment>
<evidence type="ECO:0000256" key="4">
    <source>
        <dbReference type="ARBA" id="ARBA00022825"/>
    </source>
</evidence>
<evidence type="ECO:0000256" key="3">
    <source>
        <dbReference type="ARBA" id="ARBA00022801"/>
    </source>
</evidence>
<dbReference type="EMBL" id="BMIL01000001">
    <property type="protein sequence ID" value="GGC50646.1"/>
    <property type="molecule type" value="Genomic_DNA"/>
</dbReference>
<dbReference type="GO" id="GO:0006508">
    <property type="term" value="P:proteolysis"/>
    <property type="evidence" value="ECO:0007669"/>
    <property type="project" value="UniProtKB-KW"/>
</dbReference>
<reference evidence="9" key="2">
    <citation type="submission" date="2020-09" db="EMBL/GenBank/DDBJ databases">
        <authorList>
            <person name="Sun Q."/>
            <person name="Zhou Y."/>
        </authorList>
    </citation>
    <scope>NUCLEOTIDE SEQUENCE</scope>
    <source>
        <strain evidence="9">CGMCC 1.15343</strain>
    </source>
</reference>
<dbReference type="SUPFAM" id="SSF52743">
    <property type="entry name" value="Subtilisin-like"/>
    <property type="match status" value="1"/>
</dbReference>
<dbReference type="CDD" id="cd07483">
    <property type="entry name" value="Peptidases_S8_Subtilisin_Novo-like"/>
    <property type="match status" value="1"/>
</dbReference>
<proteinExistence type="inferred from homology"/>
<accession>A0A916TXC5</accession>
<keyword evidence="3 5" id="KW-0378">Hydrolase</keyword>
<dbReference type="PROSITE" id="PS51892">
    <property type="entry name" value="SUBTILASE"/>
    <property type="match status" value="1"/>
</dbReference>
<dbReference type="InterPro" id="IPR051048">
    <property type="entry name" value="Peptidase_S8/S53_subtilisin"/>
</dbReference>
<dbReference type="InterPro" id="IPR000209">
    <property type="entry name" value="Peptidase_S8/S53_dom"/>
</dbReference>